<evidence type="ECO:0000313" key="2">
    <source>
        <dbReference type="EnsemblPlants" id="TuG1812G0300002295.01.T01.cds374318"/>
    </source>
</evidence>
<feature type="region of interest" description="Disordered" evidence="1">
    <location>
        <begin position="112"/>
        <end position="160"/>
    </location>
</feature>
<keyword evidence="3" id="KW-1185">Reference proteome</keyword>
<organism evidence="2 3">
    <name type="scientific">Triticum urartu</name>
    <name type="common">Red wild einkorn</name>
    <name type="synonym">Crithodium urartu</name>
    <dbReference type="NCBI Taxonomy" id="4572"/>
    <lineage>
        <taxon>Eukaryota</taxon>
        <taxon>Viridiplantae</taxon>
        <taxon>Streptophyta</taxon>
        <taxon>Embryophyta</taxon>
        <taxon>Tracheophyta</taxon>
        <taxon>Spermatophyta</taxon>
        <taxon>Magnoliopsida</taxon>
        <taxon>Liliopsida</taxon>
        <taxon>Poales</taxon>
        <taxon>Poaceae</taxon>
        <taxon>BOP clade</taxon>
        <taxon>Pooideae</taxon>
        <taxon>Triticodae</taxon>
        <taxon>Triticeae</taxon>
        <taxon>Triticinae</taxon>
        <taxon>Triticum</taxon>
    </lineage>
</organism>
<dbReference type="Proteomes" id="UP000015106">
    <property type="component" value="Chromosome 3"/>
</dbReference>
<proteinExistence type="predicted"/>
<reference evidence="2" key="3">
    <citation type="submission" date="2022-06" db="UniProtKB">
        <authorList>
            <consortium name="EnsemblPlants"/>
        </authorList>
    </citation>
    <scope>IDENTIFICATION</scope>
</reference>
<evidence type="ECO:0000313" key="3">
    <source>
        <dbReference type="Proteomes" id="UP000015106"/>
    </source>
</evidence>
<accession>A0A8R7TVL4</accession>
<reference evidence="3" key="1">
    <citation type="journal article" date="2013" name="Nature">
        <title>Draft genome of the wheat A-genome progenitor Triticum urartu.</title>
        <authorList>
            <person name="Ling H.Q."/>
            <person name="Zhao S."/>
            <person name="Liu D."/>
            <person name="Wang J."/>
            <person name="Sun H."/>
            <person name="Zhang C."/>
            <person name="Fan H."/>
            <person name="Li D."/>
            <person name="Dong L."/>
            <person name="Tao Y."/>
            <person name="Gao C."/>
            <person name="Wu H."/>
            <person name="Li Y."/>
            <person name="Cui Y."/>
            <person name="Guo X."/>
            <person name="Zheng S."/>
            <person name="Wang B."/>
            <person name="Yu K."/>
            <person name="Liang Q."/>
            <person name="Yang W."/>
            <person name="Lou X."/>
            <person name="Chen J."/>
            <person name="Feng M."/>
            <person name="Jian J."/>
            <person name="Zhang X."/>
            <person name="Luo G."/>
            <person name="Jiang Y."/>
            <person name="Liu J."/>
            <person name="Wang Z."/>
            <person name="Sha Y."/>
            <person name="Zhang B."/>
            <person name="Wu H."/>
            <person name="Tang D."/>
            <person name="Shen Q."/>
            <person name="Xue P."/>
            <person name="Zou S."/>
            <person name="Wang X."/>
            <person name="Liu X."/>
            <person name="Wang F."/>
            <person name="Yang Y."/>
            <person name="An X."/>
            <person name="Dong Z."/>
            <person name="Zhang K."/>
            <person name="Zhang X."/>
            <person name="Luo M.C."/>
            <person name="Dvorak J."/>
            <person name="Tong Y."/>
            <person name="Wang J."/>
            <person name="Yang H."/>
            <person name="Li Z."/>
            <person name="Wang D."/>
            <person name="Zhang A."/>
            <person name="Wang J."/>
        </authorList>
    </citation>
    <scope>NUCLEOTIDE SEQUENCE</scope>
    <source>
        <strain evidence="3">cv. G1812</strain>
    </source>
</reference>
<dbReference type="Gramene" id="TuG1812G0300002295.01.T01">
    <property type="protein sequence ID" value="TuG1812G0300002295.01.T01.cds374318"/>
    <property type="gene ID" value="TuG1812G0300002295.01"/>
</dbReference>
<name>A0A8R7TVL4_TRIUA</name>
<sequence length="160" mass="16975">MAQSVGLLGVQRHGIGRPPSGRGGTVEGRRSWWGRRWGRSGAGWSQRPGYAACKEVDGRGGAGGVRWAGRLTRPEGLRRRLMCRGRRLDVGGAGQGDRGRWRCGSREARISSLAHRRRMPRWRAPGNTSGPANPPSAPPGDRSGAGGVARVASLGRPAGP</sequence>
<dbReference type="AlphaFoldDB" id="A0A8R7TVL4"/>
<feature type="region of interest" description="Disordered" evidence="1">
    <location>
        <begin position="1"/>
        <end position="29"/>
    </location>
</feature>
<protein>
    <submittedName>
        <fullName evidence="2">Uncharacterized protein</fullName>
    </submittedName>
</protein>
<dbReference type="EnsemblPlants" id="TuG1812G0300002295.01.T01">
    <property type="protein sequence ID" value="TuG1812G0300002295.01.T01.cds374318"/>
    <property type="gene ID" value="TuG1812G0300002295.01"/>
</dbReference>
<evidence type="ECO:0000256" key="1">
    <source>
        <dbReference type="SAM" id="MobiDB-lite"/>
    </source>
</evidence>
<reference evidence="2" key="2">
    <citation type="submission" date="2018-03" db="EMBL/GenBank/DDBJ databases">
        <title>The Triticum urartu genome reveals the dynamic nature of wheat genome evolution.</title>
        <authorList>
            <person name="Ling H."/>
            <person name="Ma B."/>
            <person name="Shi X."/>
            <person name="Liu H."/>
            <person name="Dong L."/>
            <person name="Sun H."/>
            <person name="Cao Y."/>
            <person name="Gao Q."/>
            <person name="Zheng S."/>
            <person name="Li Y."/>
            <person name="Yu Y."/>
            <person name="Du H."/>
            <person name="Qi M."/>
            <person name="Li Y."/>
            <person name="Yu H."/>
            <person name="Cui Y."/>
            <person name="Wang N."/>
            <person name="Chen C."/>
            <person name="Wu H."/>
            <person name="Zhao Y."/>
            <person name="Zhang J."/>
            <person name="Li Y."/>
            <person name="Zhou W."/>
            <person name="Zhang B."/>
            <person name="Hu W."/>
            <person name="Eijk M."/>
            <person name="Tang J."/>
            <person name="Witsenboer H."/>
            <person name="Zhao S."/>
            <person name="Li Z."/>
            <person name="Zhang A."/>
            <person name="Wang D."/>
            <person name="Liang C."/>
        </authorList>
    </citation>
    <scope>NUCLEOTIDE SEQUENCE [LARGE SCALE GENOMIC DNA]</scope>
    <source>
        <strain evidence="2">cv. G1812</strain>
    </source>
</reference>